<dbReference type="Pfam" id="PF13432">
    <property type="entry name" value="TPR_16"/>
    <property type="match status" value="2"/>
</dbReference>
<keyword evidence="2 3" id="KW-0802">TPR repeat</keyword>
<dbReference type="Proteomes" id="UP000006860">
    <property type="component" value="Chromosome"/>
</dbReference>
<dbReference type="AlphaFoldDB" id="F0SPN9"/>
<dbReference type="SUPFAM" id="SSF53756">
    <property type="entry name" value="UDP-Glycosyltransferase/glycogen phosphorylase"/>
    <property type="match status" value="1"/>
</dbReference>
<dbReference type="Gene3D" id="1.25.40.10">
    <property type="entry name" value="Tetratricopeptide repeat domain"/>
    <property type="match status" value="2"/>
</dbReference>
<evidence type="ECO:0000256" key="1">
    <source>
        <dbReference type="ARBA" id="ARBA00022737"/>
    </source>
</evidence>
<dbReference type="PANTHER" id="PTHR44858:SF1">
    <property type="entry name" value="UDP-N-ACETYLGLUCOSAMINE--PEPTIDE N-ACETYLGLUCOSAMINYLTRANSFERASE SPINDLY-RELATED"/>
    <property type="match status" value="1"/>
</dbReference>
<dbReference type="eggNOG" id="COG0859">
    <property type="taxonomic scope" value="Bacteria"/>
</dbReference>
<keyword evidence="5" id="KW-1185">Reference proteome</keyword>
<gene>
    <name evidence="4" type="ordered locus">Plabr_1386</name>
</gene>
<evidence type="ECO:0000256" key="3">
    <source>
        <dbReference type="PROSITE-ProRule" id="PRU00339"/>
    </source>
</evidence>
<feature type="repeat" description="TPR" evidence="3">
    <location>
        <begin position="247"/>
        <end position="280"/>
    </location>
</feature>
<feature type="repeat" description="TPR" evidence="3">
    <location>
        <begin position="73"/>
        <end position="106"/>
    </location>
</feature>
<feature type="repeat" description="TPR" evidence="3">
    <location>
        <begin position="107"/>
        <end position="140"/>
    </location>
</feature>
<dbReference type="PANTHER" id="PTHR44858">
    <property type="entry name" value="TETRATRICOPEPTIDE REPEAT PROTEIN 6"/>
    <property type="match status" value="1"/>
</dbReference>
<proteinExistence type="predicted"/>
<dbReference type="Pfam" id="PF14559">
    <property type="entry name" value="TPR_19"/>
    <property type="match status" value="1"/>
</dbReference>
<dbReference type="KEGG" id="pbs:Plabr_1386"/>
<sequence length="585" mass="66141">MTDSVRDEKLTQATKLHQQGKLVDAEAIYCQLWDEREEDNLAYLLGTLQLQKGESRQAVHYLAPVAERRPDSADLQNNLGVAYQTVGERVKAMQAFQAAIKANGEYTQAYQNLGRILMEVQDWTRAEPCYRAAAVLLPDDVPTRREWIRCLSMNNQWDEAAEQLQKLMEEQRSNPMLLAELKLQLAYAYAQQKNYDGAIEIFEEQVREYGDSAELQSNLSYLYEHSGRLEKALAAADTAIEYAPDVPEHHNNRGVALRSLHQLKEAESAFARAVQLQPGFTLARFNRGSLQLMQQRYPEGWEHYESRLELIPPPPSVQSLPVWDGSPLQDQTLVIYCDQGFGDALQFARFLPALRERAAGRVLFQTPPELVDLFKLDAELADEIIPETDQPVTADYRFPLQSAGWLLQISADQISSRFPCLPLPEAEGKTESPQLRVGLCWRGNASQAQDHVRTAELETWKSLANVDGIEWYSLQVDATDAELASWPGGLNDLGRGCSTFLETAKRLQQLDLLITVDTALCHLAGGLNFPTWTVLPHTPDWRWHLDGDETVWYPGMKLYRQQAWGDWDSALAAIAEDLNQRAGND</sequence>
<dbReference type="InterPro" id="IPR019734">
    <property type="entry name" value="TPR_rpt"/>
</dbReference>
<dbReference type="Pfam" id="PF13176">
    <property type="entry name" value="TPR_7"/>
    <property type="match status" value="1"/>
</dbReference>
<dbReference type="InterPro" id="IPR011990">
    <property type="entry name" value="TPR-like_helical_dom_sf"/>
</dbReference>
<dbReference type="eggNOG" id="COG0457">
    <property type="taxonomic scope" value="Bacteria"/>
</dbReference>
<dbReference type="InterPro" id="IPR050498">
    <property type="entry name" value="Ycf3"/>
</dbReference>
<evidence type="ECO:0000313" key="4">
    <source>
        <dbReference type="EMBL" id="ADY58998.1"/>
    </source>
</evidence>
<keyword evidence="1" id="KW-0677">Repeat</keyword>
<organism evidence="4 5">
    <name type="scientific">Rubinisphaera brasiliensis (strain ATCC 49424 / DSM 5305 / JCM 21570 / IAM 15109 / NBRC 103401 / IFAM 1448)</name>
    <name type="common">Planctomyces brasiliensis</name>
    <dbReference type="NCBI Taxonomy" id="756272"/>
    <lineage>
        <taxon>Bacteria</taxon>
        <taxon>Pseudomonadati</taxon>
        <taxon>Planctomycetota</taxon>
        <taxon>Planctomycetia</taxon>
        <taxon>Planctomycetales</taxon>
        <taxon>Planctomycetaceae</taxon>
        <taxon>Rubinisphaera</taxon>
    </lineage>
</organism>
<dbReference type="SMART" id="SM00028">
    <property type="entry name" value="TPR"/>
    <property type="match status" value="7"/>
</dbReference>
<dbReference type="HOGENOM" id="CLU_010140_1_1_0"/>
<name>F0SPN9_RUBBR</name>
<dbReference type="STRING" id="756272.Plabr_1386"/>
<dbReference type="RefSeq" id="WP_013627728.1">
    <property type="nucleotide sequence ID" value="NC_015174.1"/>
</dbReference>
<dbReference type="PROSITE" id="PS50005">
    <property type="entry name" value="TPR"/>
    <property type="match status" value="4"/>
</dbReference>
<evidence type="ECO:0000256" key="2">
    <source>
        <dbReference type="ARBA" id="ARBA00022803"/>
    </source>
</evidence>
<dbReference type="EMBL" id="CP002546">
    <property type="protein sequence ID" value="ADY58998.1"/>
    <property type="molecule type" value="Genomic_DNA"/>
</dbReference>
<evidence type="ECO:0000313" key="5">
    <source>
        <dbReference type="Proteomes" id="UP000006860"/>
    </source>
</evidence>
<reference evidence="5" key="1">
    <citation type="submission" date="2011-02" db="EMBL/GenBank/DDBJ databases">
        <title>The complete genome of Planctomyces brasiliensis DSM 5305.</title>
        <authorList>
            <person name="Lucas S."/>
            <person name="Copeland A."/>
            <person name="Lapidus A."/>
            <person name="Bruce D."/>
            <person name="Goodwin L."/>
            <person name="Pitluck S."/>
            <person name="Kyrpides N."/>
            <person name="Mavromatis K."/>
            <person name="Pagani I."/>
            <person name="Ivanova N."/>
            <person name="Ovchinnikova G."/>
            <person name="Lu M."/>
            <person name="Detter J.C."/>
            <person name="Han C."/>
            <person name="Land M."/>
            <person name="Hauser L."/>
            <person name="Markowitz V."/>
            <person name="Cheng J.-F."/>
            <person name="Hugenholtz P."/>
            <person name="Woyke T."/>
            <person name="Wu D."/>
            <person name="Tindall B."/>
            <person name="Pomrenke H.G."/>
            <person name="Brambilla E."/>
            <person name="Klenk H.-P."/>
            <person name="Eisen J.A."/>
        </authorList>
    </citation>
    <scope>NUCLEOTIDE SEQUENCE [LARGE SCALE GENOMIC DNA]</scope>
    <source>
        <strain evidence="5">ATCC 49424 / DSM 5305 / JCM 21570 / NBRC 103401 / IFAM 1448</strain>
    </source>
</reference>
<protein>
    <submittedName>
        <fullName evidence="4">Tetratricopeptide TPR_1 repeat-containing protein</fullName>
    </submittedName>
</protein>
<dbReference type="SUPFAM" id="SSF48452">
    <property type="entry name" value="TPR-like"/>
    <property type="match status" value="2"/>
</dbReference>
<accession>F0SPN9</accession>
<feature type="repeat" description="TPR" evidence="3">
    <location>
        <begin position="213"/>
        <end position="246"/>
    </location>
</feature>
<dbReference type="Gene3D" id="3.40.50.2000">
    <property type="entry name" value="Glycogen Phosphorylase B"/>
    <property type="match status" value="1"/>
</dbReference>